<feature type="region of interest" description="Disordered" evidence="2">
    <location>
        <begin position="1"/>
        <end position="22"/>
    </location>
</feature>
<keyword evidence="4" id="KW-1185">Reference proteome</keyword>
<gene>
    <name evidence="3" type="ORF">QQX04_12455</name>
</gene>
<keyword evidence="1" id="KW-0175">Coiled coil</keyword>
<feature type="compositionally biased region" description="Acidic residues" evidence="2">
    <location>
        <begin position="175"/>
        <end position="205"/>
    </location>
</feature>
<comment type="caution">
    <text evidence="3">The sequence shown here is derived from an EMBL/GenBank/DDBJ whole genome shotgun (WGS) entry which is preliminary data.</text>
</comment>
<dbReference type="EMBL" id="JAUHPV010000008">
    <property type="protein sequence ID" value="MDN4473808.1"/>
    <property type="molecule type" value="Genomic_DNA"/>
</dbReference>
<evidence type="ECO:0000256" key="1">
    <source>
        <dbReference type="SAM" id="Coils"/>
    </source>
</evidence>
<dbReference type="Proteomes" id="UP001172738">
    <property type="component" value="Unassembled WGS sequence"/>
</dbReference>
<feature type="region of interest" description="Disordered" evidence="2">
    <location>
        <begin position="235"/>
        <end position="254"/>
    </location>
</feature>
<reference evidence="3" key="1">
    <citation type="submission" date="2023-06" db="EMBL/GenBank/DDBJ databases">
        <title>SYSU T00b26.</title>
        <authorList>
            <person name="Gao L."/>
            <person name="Fang B.-Z."/>
            <person name="Li W.-J."/>
        </authorList>
    </citation>
    <scope>NUCLEOTIDE SEQUENCE</scope>
    <source>
        <strain evidence="3">SYSU T00b26</strain>
    </source>
</reference>
<sequence>MKTSRAQQSTSTEAGTTFGRLSPMRRRAAAAAGLAGLAAIVVGGAAAADEAKPGDYLYEVDRALEDLGINDGGAEERLEETEELIEEGDVEGALESADEAVEEMDEDAELDEEDLEELTGLLHAAESVLKNGSEQSLERRTQVAEMLTFMATTDLKGKEFGQAVSQHARGIWVDPEAEEDVVDEDASEEELVEGAEAAEGDDLTEVSDKAELKELKKAAKDAAKDAKAEAKELKKAAKGAVKDAKANAKGNKNK</sequence>
<name>A0ABT8G3Y5_9MICO</name>
<dbReference type="RefSeq" id="WP_301129690.1">
    <property type="nucleotide sequence ID" value="NZ_JAUHPV010000008.1"/>
</dbReference>
<feature type="coiled-coil region" evidence="1">
    <location>
        <begin position="94"/>
        <end position="121"/>
    </location>
</feature>
<evidence type="ECO:0008006" key="5">
    <source>
        <dbReference type="Google" id="ProtNLM"/>
    </source>
</evidence>
<evidence type="ECO:0000313" key="4">
    <source>
        <dbReference type="Proteomes" id="UP001172738"/>
    </source>
</evidence>
<organism evidence="3 4">
    <name type="scientific">Demequina zhanjiangensis</name>
    <dbReference type="NCBI Taxonomy" id="3051659"/>
    <lineage>
        <taxon>Bacteria</taxon>
        <taxon>Bacillati</taxon>
        <taxon>Actinomycetota</taxon>
        <taxon>Actinomycetes</taxon>
        <taxon>Micrococcales</taxon>
        <taxon>Demequinaceae</taxon>
        <taxon>Demequina</taxon>
    </lineage>
</organism>
<proteinExistence type="predicted"/>
<feature type="compositionally biased region" description="Basic and acidic residues" evidence="2">
    <location>
        <begin position="235"/>
        <end position="246"/>
    </location>
</feature>
<feature type="compositionally biased region" description="Polar residues" evidence="2">
    <location>
        <begin position="1"/>
        <end position="15"/>
    </location>
</feature>
<evidence type="ECO:0000313" key="3">
    <source>
        <dbReference type="EMBL" id="MDN4473808.1"/>
    </source>
</evidence>
<feature type="region of interest" description="Disordered" evidence="2">
    <location>
        <begin position="172"/>
        <end position="207"/>
    </location>
</feature>
<evidence type="ECO:0000256" key="2">
    <source>
        <dbReference type="SAM" id="MobiDB-lite"/>
    </source>
</evidence>
<accession>A0ABT8G3Y5</accession>
<protein>
    <recommendedName>
        <fullName evidence="5">DUF5667 domain-containing protein</fullName>
    </recommendedName>
</protein>